<name>A0A7X2ZVZ8_9FLAO</name>
<dbReference type="Proteomes" id="UP000540519">
    <property type="component" value="Unassembled WGS sequence"/>
</dbReference>
<accession>A0A7X2ZVZ8</accession>
<keyword evidence="2" id="KW-1185">Reference proteome</keyword>
<dbReference type="RefSeq" id="WP_155600722.1">
    <property type="nucleotide sequence ID" value="NZ_RCNR01000040.1"/>
</dbReference>
<comment type="caution">
    <text evidence="1">The sequence shown here is derived from an EMBL/GenBank/DDBJ whole genome shotgun (WGS) entry which is preliminary data.</text>
</comment>
<dbReference type="AlphaFoldDB" id="A0A7X2ZVZ8"/>
<organism evidence="1 2">
    <name type="scientific">Zobellia amurskyensis</name>
    <dbReference type="NCBI Taxonomy" id="248905"/>
    <lineage>
        <taxon>Bacteria</taxon>
        <taxon>Pseudomonadati</taxon>
        <taxon>Bacteroidota</taxon>
        <taxon>Flavobacteriia</taxon>
        <taxon>Flavobacteriales</taxon>
        <taxon>Flavobacteriaceae</taxon>
        <taxon>Zobellia</taxon>
    </lineage>
</organism>
<dbReference type="EMBL" id="RCNR01000040">
    <property type="protein sequence ID" value="MUH37433.1"/>
    <property type="molecule type" value="Genomic_DNA"/>
</dbReference>
<dbReference type="OrthoDB" id="7172369at2"/>
<gene>
    <name evidence="1" type="ORF">D9O36_16390</name>
</gene>
<reference evidence="1 2" key="1">
    <citation type="journal article" date="2019" name="Mar. Drugs">
        <title>Comparative Genomics and CAZyme Genome Repertoires of Marine Zobellia amurskyensis KMM 3526(T) and Zobellia laminariae KMM 3676(T).</title>
        <authorList>
            <person name="Chernysheva N."/>
            <person name="Bystritskaya E."/>
            <person name="Stenkova A."/>
            <person name="Golovkin I."/>
            <person name="Nedashkovskaya O."/>
            <person name="Isaeva M."/>
        </authorList>
    </citation>
    <scope>NUCLEOTIDE SEQUENCE [LARGE SCALE GENOMIC DNA]</scope>
    <source>
        <strain evidence="1 2">KMM 3526</strain>
    </source>
</reference>
<evidence type="ECO:0000313" key="2">
    <source>
        <dbReference type="Proteomes" id="UP000540519"/>
    </source>
</evidence>
<protein>
    <submittedName>
        <fullName evidence="1">Uncharacterized protein</fullName>
    </submittedName>
</protein>
<evidence type="ECO:0000313" key="1">
    <source>
        <dbReference type="EMBL" id="MUH37433.1"/>
    </source>
</evidence>
<proteinExistence type="predicted"/>
<sequence length="123" mass="14621">MLIPDYNTDKFLYKVKKWGGINQDICLLLYTDHTKNEERVYPYCFSIILVVHEYLRYTKKLNWLEFFGKTRDYKITHTEENSIIEVDYENGLIVKFVIVASNIKESCEKYGGLGPLMNKKHDK</sequence>